<evidence type="ECO:0000256" key="8">
    <source>
        <dbReference type="ARBA" id="ARBA00022989"/>
    </source>
</evidence>
<dbReference type="GO" id="GO:0033617">
    <property type="term" value="P:mitochondrial respiratory chain complex IV assembly"/>
    <property type="evidence" value="ECO:0007669"/>
    <property type="project" value="TreeGrafter"/>
</dbReference>
<keyword evidence="9" id="KW-0496">Mitochondrion</keyword>
<dbReference type="EMBL" id="BLAL01000182">
    <property type="protein sequence ID" value="GES88832.1"/>
    <property type="molecule type" value="Genomic_DNA"/>
</dbReference>
<accession>A0A2Z6RSC4</accession>
<evidence type="ECO:0000256" key="7">
    <source>
        <dbReference type="ARBA" id="ARBA00022792"/>
    </source>
</evidence>
<comment type="similarity">
    <text evidence="3">Belongs to the COX16 family.</text>
</comment>
<dbReference type="Proteomes" id="UP000615446">
    <property type="component" value="Unassembled WGS sequence"/>
</dbReference>
<dbReference type="PANTHER" id="PTHR17130">
    <property type="entry name" value="MITOCHONDRIAL OUTER MEMBRANE PROTEIN 25"/>
    <property type="match status" value="1"/>
</dbReference>
<comment type="caution">
    <text evidence="12">The sequence shown here is derived from an EMBL/GenBank/DDBJ whole genome shotgun (WGS) entry which is preliminary data.</text>
</comment>
<dbReference type="STRING" id="94130.A0A2Z6RSC4"/>
<sequence length="110" mass="13265">MRTFVRKRLNQPPIYRAIKRHPFLYFGLPLIVPIVGGSFVLSYLTQTRYDLYDNKNKKVDKEEKLHLNKNRRQVNLQKEYEKLQATNEELDDWKVKRVERLDGEFDGILK</sequence>
<evidence type="ECO:0000313" key="14">
    <source>
        <dbReference type="Proteomes" id="UP000247702"/>
    </source>
</evidence>
<gene>
    <name evidence="13" type="ORF">RCL2_001576000</name>
    <name evidence="12" type="ORF">RclHR1_03670009</name>
</gene>
<keyword evidence="10 11" id="KW-0472">Membrane</keyword>
<organism evidence="12 14">
    <name type="scientific">Rhizophagus clarus</name>
    <dbReference type="NCBI Taxonomy" id="94130"/>
    <lineage>
        <taxon>Eukaryota</taxon>
        <taxon>Fungi</taxon>
        <taxon>Fungi incertae sedis</taxon>
        <taxon>Mucoromycota</taxon>
        <taxon>Glomeromycotina</taxon>
        <taxon>Glomeromycetes</taxon>
        <taxon>Glomerales</taxon>
        <taxon>Glomeraceae</taxon>
        <taxon>Rhizophagus</taxon>
    </lineage>
</organism>
<dbReference type="InterPro" id="IPR020164">
    <property type="entry name" value="Cyt_c_Oxase_assmbl_COX16"/>
</dbReference>
<keyword evidence="14" id="KW-1185">Reference proteome</keyword>
<dbReference type="EMBL" id="BEXD01002968">
    <property type="protein sequence ID" value="GBB99889.1"/>
    <property type="molecule type" value="Genomic_DNA"/>
</dbReference>
<dbReference type="Pfam" id="PF14138">
    <property type="entry name" value="COX16"/>
    <property type="match status" value="1"/>
</dbReference>
<comment type="subcellular location">
    <subcellularLocation>
        <location evidence="2">Mitochondrion inner membrane</location>
        <topology evidence="2">Single-pass membrane protein</topology>
    </subcellularLocation>
</comment>
<keyword evidence="6 11" id="KW-0812">Transmembrane</keyword>
<reference evidence="13" key="2">
    <citation type="submission" date="2019-10" db="EMBL/GenBank/DDBJ databases">
        <title>Conservation and host-specific expression of non-tandemly repeated heterogenous ribosome RNA gene in arbuscular mycorrhizal fungi.</title>
        <authorList>
            <person name="Maeda T."/>
            <person name="Kobayashi Y."/>
            <person name="Nakagawa T."/>
            <person name="Ezawa T."/>
            <person name="Yamaguchi K."/>
            <person name="Bino T."/>
            <person name="Nishimoto Y."/>
            <person name="Shigenobu S."/>
            <person name="Kawaguchi M."/>
        </authorList>
    </citation>
    <scope>NUCLEOTIDE SEQUENCE</scope>
    <source>
        <strain evidence="13">HR1</strain>
    </source>
</reference>
<evidence type="ECO:0000313" key="13">
    <source>
        <dbReference type="EMBL" id="GES88832.1"/>
    </source>
</evidence>
<evidence type="ECO:0000256" key="11">
    <source>
        <dbReference type="SAM" id="Phobius"/>
    </source>
</evidence>
<dbReference type="PANTHER" id="PTHR17130:SF14">
    <property type="entry name" value="CYTOCHROME C OXIDASE ASSEMBLY PROTEIN COX16 HOMOLOG, MITOCHONDRIAL"/>
    <property type="match status" value="1"/>
</dbReference>
<evidence type="ECO:0000256" key="10">
    <source>
        <dbReference type="ARBA" id="ARBA00023136"/>
    </source>
</evidence>
<protein>
    <recommendedName>
        <fullName evidence="4">Cytochrome c oxidase assembly protein COX16, mitochondrial</fullName>
    </recommendedName>
    <alternativeName>
        <fullName evidence="5">Cytochrome c oxidase assembly protein cox16, mitochondrial</fullName>
    </alternativeName>
</protein>
<evidence type="ECO:0000313" key="12">
    <source>
        <dbReference type="EMBL" id="GBB99889.1"/>
    </source>
</evidence>
<dbReference type="AlphaFoldDB" id="A0A2Z6RSC4"/>
<evidence type="ECO:0000256" key="2">
    <source>
        <dbReference type="ARBA" id="ARBA00004434"/>
    </source>
</evidence>
<name>A0A2Z6RSC4_9GLOM</name>
<evidence type="ECO:0000256" key="9">
    <source>
        <dbReference type="ARBA" id="ARBA00023128"/>
    </source>
</evidence>
<proteinExistence type="inferred from homology"/>
<evidence type="ECO:0000256" key="1">
    <source>
        <dbReference type="ARBA" id="ARBA00002490"/>
    </source>
</evidence>
<feature type="transmembrane region" description="Helical" evidence="11">
    <location>
        <begin position="23"/>
        <end position="44"/>
    </location>
</feature>
<keyword evidence="7" id="KW-0999">Mitochondrion inner membrane</keyword>
<dbReference type="GO" id="GO:0005743">
    <property type="term" value="C:mitochondrial inner membrane"/>
    <property type="evidence" value="ECO:0007669"/>
    <property type="project" value="UniProtKB-SubCell"/>
</dbReference>
<evidence type="ECO:0000256" key="6">
    <source>
        <dbReference type="ARBA" id="ARBA00022692"/>
    </source>
</evidence>
<evidence type="ECO:0000256" key="3">
    <source>
        <dbReference type="ARBA" id="ARBA00008370"/>
    </source>
</evidence>
<keyword evidence="8 11" id="KW-1133">Transmembrane helix</keyword>
<evidence type="ECO:0000256" key="5">
    <source>
        <dbReference type="ARBA" id="ARBA00019222"/>
    </source>
</evidence>
<reference evidence="12 14" key="1">
    <citation type="submission" date="2017-11" db="EMBL/GenBank/DDBJ databases">
        <title>The genome of Rhizophagus clarus HR1 reveals common genetic basis of auxotrophy among arbuscular mycorrhizal fungi.</title>
        <authorList>
            <person name="Kobayashi Y."/>
        </authorList>
    </citation>
    <scope>NUCLEOTIDE SEQUENCE [LARGE SCALE GENOMIC DNA]</scope>
    <source>
        <strain evidence="12 14">HR1</strain>
    </source>
</reference>
<dbReference type="Proteomes" id="UP000247702">
    <property type="component" value="Unassembled WGS sequence"/>
</dbReference>
<comment type="function">
    <text evidence="1">Required for the assembly of the mitochondrial respiratory chain complex IV (CIV), also known as cytochrome c oxidase. May participate in merging the COX1 and COX2 assembly lines.</text>
</comment>
<dbReference type="OrthoDB" id="5516033at2759"/>
<evidence type="ECO:0000256" key="4">
    <source>
        <dbReference type="ARBA" id="ARBA00015368"/>
    </source>
</evidence>